<protein>
    <submittedName>
        <fullName evidence="2">Uncharacterized protein</fullName>
    </submittedName>
</protein>
<keyword evidence="1" id="KW-0472">Membrane</keyword>
<reference evidence="3" key="1">
    <citation type="journal article" date="2017" name="Genome Biol. Evol.">
        <title>The complete genome sequence of the phytopathogenic fungus Sclerotinia sclerotiorum reveals insights into the genome architecture of broad host range pathogens.</title>
        <authorList>
            <person name="Derbyshire M."/>
            <person name="Denton-Giles M."/>
            <person name="Hegedus D."/>
            <person name="Seifbarghy S."/>
            <person name="Rollins J."/>
            <person name="van Kan J."/>
            <person name="Seidl M.F."/>
            <person name="Faino L."/>
            <person name="Mbengue M."/>
            <person name="Navaud O."/>
            <person name="Raffaele S."/>
            <person name="Hammond-Kosack K."/>
            <person name="Heard S."/>
            <person name="Oliver R."/>
        </authorList>
    </citation>
    <scope>NUCLEOTIDE SEQUENCE [LARGE SCALE GENOMIC DNA]</scope>
    <source>
        <strain evidence="3">ATCC 18683 / 1980 / Ss-1</strain>
    </source>
</reference>
<gene>
    <name evidence="2" type="ORF">sscle_02g012090</name>
</gene>
<dbReference type="OrthoDB" id="3541756at2759"/>
<dbReference type="Proteomes" id="UP000177798">
    <property type="component" value="Chromosome 2"/>
</dbReference>
<organism evidence="2 3">
    <name type="scientific">Sclerotinia sclerotiorum (strain ATCC 18683 / 1980 / Ss-1)</name>
    <name type="common">White mold</name>
    <name type="synonym">Whetzelinia sclerotiorum</name>
    <dbReference type="NCBI Taxonomy" id="665079"/>
    <lineage>
        <taxon>Eukaryota</taxon>
        <taxon>Fungi</taxon>
        <taxon>Dikarya</taxon>
        <taxon>Ascomycota</taxon>
        <taxon>Pezizomycotina</taxon>
        <taxon>Leotiomycetes</taxon>
        <taxon>Helotiales</taxon>
        <taxon>Sclerotiniaceae</taxon>
        <taxon>Sclerotinia</taxon>
    </lineage>
</organism>
<proteinExistence type="predicted"/>
<dbReference type="AlphaFoldDB" id="A0A1D9PUY9"/>
<dbReference type="EMBL" id="CP017815">
    <property type="protein sequence ID" value="APA06439.1"/>
    <property type="molecule type" value="Genomic_DNA"/>
</dbReference>
<dbReference type="VEuPathDB" id="FungiDB:sscle_02g012090"/>
<name>A0A1D9PUY9_SCLS1</name>
<evidence type="ECO:0000313" key="2">
    <source>
        <dbReference type="EMBL" id="APA06439.1"/>
    </source>
</evidence>
<evidence type="ECO:0000313" key="3">
    <source>
        <dbReference type="Proteomes" id="UP000177798"/>
    </source>
</evidence>
<accession>A0A1D9PUY9</accession>
<sequence>MDRTGAMAITIAGVFLIDLAYSIPITYTPSYYIDRQHLSQEEALTVSATFAYQLLGILNAASCIGWYVRSERPSRSIRALQNYDYLIVPLHDISSEFLVTRRTLTQPE</sequence>
<evidence type="ECO:0000256" key="1">
    <source>
        <dbReference type="SAM" id="Phobius"/>
    </source>
</evidence>
<keyword evidence="1" id="KW-0812">Transmembrane</keyword>
<feature type="transmembrane region" description="Helical" evidence="1">
    <location>
        <begin position="46"/>
        <end position="68"/>
    </location>
</feature>
<keyword evidence="1" id="KW-1133">Transmembrane helix</keyword>